<dbReference type="EMBL" id="JAUSTR010000003">
    <property type="protein sequence ID" value="MDQ0162214.1"/>
    <property type="molecule type" value="Genomic_DNA"/>
</dbReference>
<proteinExistence type="predicted"/>
<protein>
    <submittedName>
        <fullName evidence="1">Uncharacterized protein</fullName>
    </submittedName>
</protein>
<reference evidence="1 2" key="1">
    <citation type="submission" date="2023-07" db="EMBL/GenBank/DDBJ databases">
        <title>Genomic Encyclopedia of Type Strains, Phase IV (KMG-IV): sequencing the most valuable type-strain genomes for metagenomic binning, comparative biology and taxonomic classification.</title>
        <authorList>
            <person name="Goeker M."/>
        </authorList>
    </citation>
    <scope>NUCLEOTIDE SEQUENCE [LARGE SCALE GENOMIC DNA]</scope>
    <source>
        <strain evidence="1 2">DSM 19092</strain>
    </source>
</reference>
<organism evidence="1 2">
    <name type="scientific">Aeribacillus alveayuensis</name>
    <dbReference type="NCBI Taxonomy" id="279215"/>
    <lineage>
        <taxon>Bacteria</taxon>
        <taxon>Bacillati</taxon>
        <taxon>Bacillota</taxon>
        <taxon>Bacilli</taxon>
        <taxon>Bacillales</taxon>
        <taxon>Bacillaceae</taxon>
        <taxon>Aeribacillus</taxon>
    </lineage>
</organism>
<dbReference type="Proteomes" id="UP001225646">
    <property type="component" value="Unassembled WGS sequence"/>
</dbReference>
<gene>
    <name evidence="1" type="ORF">J2S06_001290</name>
</gene>
<evidence type="ECO:0000313" key="1">
    <source>
        <dbReference type="EMBL" id="MDQ0162214.1"/>
    </source>
</evidence>
<keyword evidence="2" id="KW-1185">Reference proteome</keyword>
<accession>A0ABT9VMU8</accession>
<name>A0ABT9VMU8_9BACI</name>
<evidence type="ECO:0000313" key="2">
    <source>
        <dbReference type="Proteomes" id="UP001225646"/>
    </source>
</evidence>
<sequence length="36" mass="4116">MSEELWNDYLGDTAKTAVEMAYQAILPSIKIEKIDK</sequence>
<comment type="caution">
    <text evidence="1">The sequence shown here is derived from an EMBL/GenBank/DDBJ whole genome shotgun (WGS) entry which is preliminary data.</text>
</comment>